<organism evidence="3">
    <name type="scientific">Amphimedon queenslandica</name>
    <name type="common">Sponge</name>
    <dbReference type="NCBI Taxonomy" id="400682"/>
    <lineage>
        <taxon>Eukaryota</taxon>
        <taxon>Metazoa</taxon>
        <taxon>Porifera</taxon>
        <taxon>Demospongiae</taxon>
        <taxon>Heteroscleromorpha</taxon>
        <taxon>Haplosclerida</taxon>
        <taxon>Niphatidae</taxon>
        <taxon>Amphimedon</taxon>
    </lineage>
</organism>
<dbReference type="GO" id="GO:0008270">
    <property type="term" value="F:zinc ion binding"/>
    <property type="evidence" value="ECO:0007669"/>
    <property type="project" value="UniProtKB-KW"/>
</dbReference>
<dbReference type="PANTHER" id="PTHR24104">
    <property type="entry name" value="E3 UBIQUITIN-PROTEIN LIGASE NHLRC1-RELATED"/>
    <property type="match status" value="1"/>
</dbReference>
<dbReference type="Gene3D" id="2.120.10.30">
    <property type="entry name" value="TolB, C-terminal domain"/>
    <property type="match status" value="1"/>
</dbReference>
<proteinExistence type="predicted"/>
<dbReference type="InterPro" id="IPR050952">
    <property type="entry name" value="TRIM-NHL_E3_ligases"/>
</dbReference>
<feature type="repeat" description="NHL" evidence="2">
    <location>
        <begin position="43"/>
        <end position="77"/>
    </location>
</feature>
<evidence type="ECO:0000313" key="3">
    <source>
        <dbReference type="EnsemblMetazoa" id="Aqu2.1.20974_001"/>
    </source>
</evidence>
<dbReference type="InterPro" id="IPR011042">
    <property type="entry name" value="6-blade_b-propeller_TolB-like"/>
</dbReference>
<keyword evidence="1" id="KW-0677">Repeat</keyword>
<evidence type="ECO:0000256" key="1">
    <source>
        <dbReference type="ARBA" id="ARBA00022737"/>
    </source>
</evidence>
<dbReference type="SUPFAM" id="SSF63829">
    <property type="entry name" value="Calcium-dependent phosphotriesterase"/>
    <property type="match status" value="1"/>
</dbReference>
<dbReference type="AlphaFoldDB" id="A0A1X7TZM6"/>
<dbReference type="InterPro" id="IPR001258">
    <property type="entry name" value="NHL_repeat"/>
</dbReference>
<dbReference type="InParanoid" id="A0A1X7TZM6"/>
<dbReference type="PANTHER" id="PTHR24104:SF25">
    <property type="entry name" value="PROTEIN LIN-41"/>
    <property type="match status" value="1"/>
</dbReference>
<reference evidence="3" key="1">
    <citation type="submission" date="2017-05" db="UniProtKB">
        <authorList>
            <consortium name="EnsemblMetazoa"/>
        </authorList>
    </citation>
    <scope>IDENTIFICATION</scope>
</reference>
<evidence type="ECO:0000256" key="2">
    <source>
        <dbReference type="PROSITE-ProRule" id="PRU00504"/>
    </source>
</evidence>
<protein>
    <submittedName>
        <fullName evidence="3">Uncharacterized protein</fullName>
    </submittedName>
</protein>
<dbReference type="PROSITE" id="PS51125">
    <property type="entry name" value="NHL"/>
    <property type="match status" value="1"/>
</dbReference>
<accession>A0A1X7TZM6</accession>
<sequence>MDRYLTASVGKEGSGPLEFSGPHGTAISPITGQLVIIVYNNESADGQFLYPRSIAINSQGLVYAVDQNHRIQEFSPDGKLVGQFGAFGFGPGQPISPFGIAIHSAATGLVLVKSSIIVNCIHADDMHIN</sequence>
<dbReference type="EnsemblMetazoa" id="Aqu2.1.20974_001">
    <property type="protein sequence ID" value="Aqu2.1.20974_001"/>
    <property type="gene ID" value="Aqu2.1.20974"/>
</dbReference>
<name>A0A1X7TZM6_AMPQE</name>